<evidence type="ECO:0000259" key="17">
    <source>
        <dbReference type="PROSITE" id="PS50868"/>
    </source>
</evidence>
<dbReference type="SMART" id="SM00508">
    <property type="entry name" value="PostSET"/>
    <property type="match status" value="1"/>
</dbReference>
<evidence type="ECO:0000256" key="13">
    <source>
        <dbReference type="ARBA" id="ARBA00023163"/>
    </source>
</evidence>
<dbReference type="SMART" id="SM00317">
    <property type="entry name" value="SET"/>
    <property type="match status" value="1"/>
</dbReference>
<evidence type="ECO:0000256" key="15">
    <source>
        <dbReference type="SAM" id="MobiDB-lite"/>
    </source>
</evidence>
<dbReference type="InterPro" id="IPR003889">
    <property type="entry name" value="FYrich_C"/>
</dbReference>
<feature type="region of interest" description="Disordered" evidence="15">
    <location>
        <begin position="1305"/>
        <end position="1324"/>
    </location>
</feature>
<evidence type="ECO:0000256" key="5">
    <source>
        <dbReference type="ARBA" id="ARBA00022691"/>
    </source>
</evidence>
<feature type="region of interest" description="Disordered" evidence="15">
    <location>
        <begin position="154"/>
        <end position="195"/>
    </location>
</feature>
<dbReference type="GO" id="GO:0001046">
    <property type="term" value="F:core promoter sequence-specific DNA binding"/>
    <property type="evidence" value="ECO:0007669"/>
    <property type="project" value="EnsemblMetazoa"/>
</dbReference>
<dbReference type="FunFam" id="2.170.270.10:FF:000003">
    <property type="entry name" value="Histone-lysine N-methyltransferase"/>
    <property type="match status" value="1"/>
</dbReference>
<dbReference type="PROSITE" id="PS51542">
    <property type="entry name" value="FYRN"/>
    <property type="match status" value="1"/>
</dbReference>
<organism evidence="19 20">
    <name type="scientific">Drosophila ananassae</name>
    <name type="common">Fruit fly</name>
    <dbReference type="NCBI Taxonomy" id="7217"/>
    <lineage>
        <taxon>Eukaryota</taxon>
        <taxon>Metazoa</taxon>
        <taxon>Ecdysozoa</taxon>
        <taxon>Arthropoda</taxon>
        <taxon>Hexapoda</taxon>
        <taxon>Insecta</taxon>
        <taxon>Pterygota</taxon>
        <taxon>Neoptera</taxon>
        <taxon>Endopterygota</taxon>
        <taxon>Diptera</taxon>
        <taxon>Brachycera</taxon>
        <taxon>Muscomorpha</taxon>
        <taxon>Ephydroidea</taxon>
        <taxon>Drosophilidae</taxon>
        <taxon>Drosophila</taxon>
        <taxon>Sophophora</taxon>
    </lineage>
</organism>
<evidence type="ECO:0000256" key="6">
    <source>
        <dbReference type="ARBA" id="ARBA00022723"/>
    </source>
</evidence>
<accession>B3MXH4</accession>
<dbReference type="FunFam" id="3.30.40.10:FF:000002">
    <property type="entry name" value="Histone-lysine N-methyltransferase"/>
    <property type="match status" value="1"/>
</dbReference>
<evidence type="ECO:0000313" key="20">
    <source>
        <dbReference type="Proteomes" id="UP000007801"/>
    </source>
</evidence>
<feature type="compositionally biased region" description="Low complexity" evidence="15">
    <location>
        <begin position="763"/>
        <end position="787"/>
    </location>
</feature>
<dbReference type="GO" id="GO:0032259">
    <property type="term" value="P:methylation"/>
    <property type="evidence" value="ECO:0007669"/>
    <property type="project" value="UniProtKB-KW"/>
</dbReference>
<feature type="domain" description="PHD-type" evidence="18">
    <location>
        <begin position="1947"/>
        <end position="2055"/>
    </location>
</feature>
<keyword evidence="5" id="KW-0949">S-adenosyl-L-methionine</keyword>
<evidence type="ECO:0000256" key="10">
    <source>
        <dbReference type="ARBA" id="ARBA00022853"/>
    </source>
</evidence>
<feature type="compositionally biased region" description="Low complexity" evidence="15">
    <location>
        <begin position="1533"/>
        <end position="1543"/>
    </location>
</feature>
<keyword evidence="7" id="KW-0677">Repeat</keyword>
<evidence type="ECO:0000256" key="8">
    <source>
        <dbReference type="ARBA" id="ARBA00022771"/>
    </source>
</evidence>
<dbReference type="STRING" id="7217.B3MXH4"/>
<evidence type="ECO:0000313" key="19">
    <source>
        <dbReference type="EMBL" id="EDV38439.1"/>
    </source>
</evidence>
<dbReference type="Pfam" id="PF13832">
    <property type="entry name" value="zf-HC5HC2H_2"/>
    <property type="match status" value="1"/>
</dbReference>
<comment type="subcellular location">
    <subcellularLocation>
        <location evidence="1">Nucleus</location>
    </subcellularLocation>
</comment>
<feature type="region of interest" description="Disordered" evidence="15">
    <location>
        <begin position="1854"/>
        <end position="1888"/>
    </location>
</feature>
<dbReference type="InParanoid" id="B3MXH4"/>
<evidence type="ECO:0000256" key="3">
    <source>
        <dbReference type="ARBA" id="ARBA00022603"/>
    </source>
</evidence>
<evidence type="ECO:0000256" key="2">
    <source>
        <dbReference type="ARBA" id="ARBA00022553"/>
    </source>
</evidence>
<feature type="compositionally biased region" description="Low complexity" evidence="15">
    <location>
        <begin position="883"/>
        <end position="921"/>
    </location>
</feature>
<dbReference type="InterPro" id="IPR046341">
    <property type="entry name" value="SET_dom_sf"/>
</dbReference>
<evidence type="ECO:0000256" key="11">
    <source>
        <dbReference type="ARBA" id="ARBA00023015"/>
    </source>
</evidence>
<dbReference type="EMBL" id="CH902630">
    <property type="protein sequence ID" value="EDV38439.1"/>
    <property type="molecule type" value="Genomic_DNA"/>
</dbReference>
<feature type="region of interest" description="Disordered" evidence="15">
    <location>
        <begin position="1251"/>
        <end position="1277"/>
    </location>
</feature>
<dbReference type="InterPro" id="IPR003888">
    <property type="entry name" value="FYrich_N"/>
</dbReference>
<dbReference type="InterPro" id="IPR001214">
    <property type="entry name" value="SET_dom"/>
</dbReference>
<dbReference type="GO" id="GO:0007458">
    <property type="term" value="P:progression of morphogenetic furrow involved in compound eye morphogenesis"/>
    <property type="evidence" value="ECO:0007669"/>
    <property type="project" value="EnsemblMetazoa"/>
</dbReference>
<dbReference type="GO" id="GO:0044666">
    <property type="term" value="C:MLL3/4 complex"/>
    <property type="evidence" value="ECO:0007669"/>
    <property type="project" value="EnsemblMetazoa"/>
</dbReference>
<dbReference type="GO" id="GO:0005703">
    <property type="term" value="C:polytene chromosome puff"/>
    <property type="evidence" value="ECO:0007669"/>
    <property type="project" value="EnsemblMetazoa"/>
</dbReference>
<dbReference type="PANTHER" id="PTHR45888">
    <property type="entry name" value="HL01030P-RELATED"/>
    <property type="match status" value="1"/>
</dbReference>
<keyword evidence="6" id="KW-0479">Metal-binding</keyword>
<keyword evidence="2" id="KW-0597">Phosphoprotein</keyword>
<reference evidence="19 20" key="1">
    <citation type="journal article" date="2007" name="Nature">
        <title>Evolution of genes and genomes on the Drosophila phylogeny.</title>
        <authorList>
            <consortium name="Drosophila 12 Genomes Consortium"/>
            <person name="Clark A.G."/>
            <person name="Eisen M.B."/>
            <person name="Smith D.R."/>
            <person name="Bergman C.M."/>
            <person name="Oliver B."/>
            <person name="Markow T.A."/>
            <person name="Kaufman T.C."/>
            <person name="Kellis M."/>
            <person name="Gelbart W."/>
            <person name="Iyer V.N."/>
            <person name="Pollard D.A."/>
            <person name="Sackton T.B."/>
            <person name="Larracuente A.M."/>
            <person name="Singh N.D."/>
            <person name="Abad J.P."/>
            <person name="Abt D.N."/>
            <person name="Adryan B."/>
            <person name="Aguade M."/>
            <person name="Akashi H."/>
            <person name="Anderson W.W."/>
            <person name="Aquadro C.F."/>
            <person name="Ardell D.H."/>
            <person name="Arguello R."/>
            <person name="Artieri C.G."/>
            <person name="Barbash D.A."/>
            <person name="Barker D."/>
            <person name="Barsanti P."/>
            <person name="Batterham P."/>
            <person name="Batzoglou S."/>
            <person name="Begun D."/>
            <person name="Bhutkar A."/>
            <person name="Blanco E."/>
            <person name="Bosak S.A."/>
            <person name="Bradley R.K."/>
            <person name="Brand A.D."/>
            <person name="Brent M.R."/>
            <person name="Brooks A.N."/>
            <person name="Brown R.H."/>
            <person name="Butlin R.K."/>
            <person name="Caggese C."/>
            <person name="Calvi B.R."/>
            <person name="Bernardo de Carvalho A."/>
            <person name="Caspi A."/>
            <person name="Castrezana S."/>
            <person name="Celniker S.E."/>
            <person name="Chang J.L."/>
            <person name="Chapple C."/>
            <person name="Chatterji S."/>
            <person name="Chinwalla A."/>
            <person name="Civetta A."/>
            <person name="Clifton S.W."/>
            <person name="Comeron J.M."/>
            <person name="Costello J.C."/>
            <person name="Coyne J.A."/>
            <person name="Daub J."/>
            <person name="David R.G."/>
            <person name="Delcher A.L."/>
            <person name="Delehaunty K."/>
            <person name="Do C.B."/>
            <person name="Ebling H."/>
            <person name="Edwards K."/>
            <person name="Eickbush T."/>
            <person name="Evans J.D."/>
            <person name="Filipski A."/>
            <person name="Findeiss S."/>
            <person name="Freyhult E."/>
            <person name="Fulton L."/>
            <person name="Fulton R."/>
            <person name="Garcia A.C."/>
            <person name="Gardiner A."/>
            <person name="Garfield D.A."/>
            <person name="Garvin B.E."/>
            <person name="Gibson G."/>
            <person name="Gilbert D."/>
            <person name="Gnerre S."/>
            <person name="Godfrey J."/>
            <person name="Good R."/>
            <person name="Gotea V."/>
            <person name="Gravely B."/>
            <person name="Greenberg A.J."/>
            <person name="Griffiths-Jones S."/>
            <person name="Gross S."/>
            <person name="Guigo R."/>
            <person name="Gustafson E.A."/>
            <person name="Haerty W."/>
            <person name="Hahn M.W."/>
            <person name="Halligan D.L."/>
            <person name="Halpern A.L."/>
            <person name="Halter G.M."/>
            <person name="Han M.V."/>
            <person name="Heger A."/>
            <person name="Hillier L."/>
            <person name="Hinrichs A.S."/>
            <person name="Holmes I."/>
            <person name="Hoskins R.A."/>
            <person name="Hubisz M.J."/>
            <person name="Hultmark D."/>
            <person name="Huntley M.A."/>
            <person name="Jaffe D.B."/>
            <person name="Jagadeeshan S."/>
            <person name="Jeck W.R."/>
            <person name="Johnson J."/>
            <person name="Jones C.D."/>
            <person name="Jordan W.C."/>
            <person name="Karpen G.H."/>
            <person name="Kataoka E."/>
            <person name="Keightley P.D."/>
            <person name="Kheradpour P."/>
            <person name="Kirkness E.F."/>
            <person name="Koerich L.B."/>
            <person name="Kristiansen K."/>
            <person name="Kudrna D."/>
            <person name="Kulathinal R.J."/>
            <person name="Kumar S."/>
            <person name="Kwok R."/>
            <person name="Lander E."/>
            <person name="Langley C.H."/>
            <person name="Lapoint R."/>
            <person name="Lazzaro B.P."/>
            <person name="Lee S.J."/>
            <person name="Levesque L."/>
            <person name="Li R."/>
            <person name="Lin C.F."/>
            <person name="Lin M.F."/>
            <person name="Lindblad-Toh K."/>
            <person name="Llopart A."/>
            <person name="Long M."/>
            <person name="Low L."/>
            <person name="Lozovsky E."/>
            <person name="Lu J."/>
            <person name="Luo M."/>
            <person name="Machado C.A."/>
            <person name="Makalowski W."/>
            <person name="Marzo M."/>
            <person name="Matsuda M."/>
            <person name="Matzkin L."/>
            <person name="McAllister B."/>
            <person name="McBride C.S."/>
            <person name="McKernan B."/>
            <person name="McKernan K."/>
            <person name="Mendez-Lago M."/>
            <person name="Minx P."/>
            <person name="Mollenhauer M.U."/>
            <person name="Montooth K."/>
            <person name="Mount S.M."/>
            <person name="Mu X."/>
            <person name="Myers E."/>
            <person name="Negre B."/>
            <person name="Newfeld S."/>
            <person name="Nielsen R."/>
            <person name="Noor M.A."/>
            <person name="O'Grady P."/>
            <person name="Pachter L."/>
            <person name="Papaceit M."/>
            <person name="Parisi M.J."/>
            <person name="Parisi M."/>
            <person name="Parts L."/>
            <person name="Pedersen J.S."/>
            <person name="Pesole G."/>
            <person name="Phillippy A.M."/>
            <person name="Ponting C.P."/>
            <person name="Pop M."/>
            <person name="Porcelli D."/>
            <person name="Powell J.R."/>
            <person name="Prohaska S."/>
            <person name="Pruitt K."/>
            <person name="Puig M."/>
            <person name="Quesneville H."/>
            <person name="Ram K.R."/>
            <person name="Rand D."/>
            <person name="Rasmussen M.D."/>
            <person name="Reed L.K."/>
            <person name="Reenan R."/>
            <person name="Reily A."/>
            <person name="Remington K.A."/>
            <person name="Rieger T.T."/>
            <person name="Ritchie M.G."/>
            <person name="Robin C."/>
            <person name="Rogers Y.H."/>
            <person name="Rohde C."/>
            <person name="Rozas J."/>
            <person name="Rubenfield M.J."/>
            <person name="Ruiz A."/>
            <person name="Russo S."/>
            <person name="Salzberg S.L."/>
            <person name="Sanchez-Gracia A."/>
            <person name="Saranga D.J."/>
            <person name="Sato H."/>
            <person name="Schaeffer S.W."/>
            <person name="Schatz M.C."/>
            <person name="Schlenke T."/>
            <person name="Schwartz R."/>
            <person name="Segarra C."/>
            <person name="Singh R.S."/>
            <person name="Sirot L."/>
            <person name="Sirota M."/>
            <person name="Sisneros N.B."/>
            <person name="Smith C.D."/>
            <person name="Smith T.F."/>
            <person name="Spieth J."/>
            <person name="Stage D.E."/>
            <person name="Stark A."/>
            <person name="Stephan W."/>
            <person name="Strausberg R.L."/>
            <person name="Strempel S."/>
            <person name="Sturgill D."/>
            <person name="Sutton G."/>
            <person name="Sutton G.G."/>
            <person name="Tao W."/>
            <person name="Teichmann S."/>
            <person name="Tobari Y.N."/>
            <person name="Tomimura Y."/>
            <person name="Tsolas J.M."/>
            <person name="Valente V.L."/>
            <person name="Venter E."/>
            <person name="Venter J.C."/>
            <person name="Vicario S."/>
            <person name="Vieira F.G."/>
            <person name="Vilella A.J."/>
            <person name="Villasante A."/>
            <person name="Walenz B."/>
            <person name="Wang J."/>
            <person name="Wasserman M."/>
            <person name="Watts T."/>
            <person name="Wilson D."/>
            <person name="Wilson R.K."/>
            <person name="Wing R.A."/>
            <person name="Wolfner M.F."/>
            <person name="Wong A."/>
            <person name="Wong G.K."/>
            <person name="Wu C.I."/>
            <person name="Wu G."/>
            <person name="Yamamoto D."/>
            <person name="Yang H.P."/>
            <person name="Yang S.P."/>
            <person name="Yorke J.A."/>
            <person name="Yoshida K."/>
            <person name="Zdobnov E."/>
            <person name="Zhang P."/>
            <person name="Zhang Y."/>
            <person name="Zimin A.V."/>
            <person name="Baldwin J."/>
            <person name="Abdouelleil A."/>
            <person name="Abdulkadir J."/>
            <person name="Abebe A."/>
            <person name="Abera B."/>
            <person name="Abreu J."/>
            <person name="Acer S.C."/>
            <person name="Aftuck L."/>
            <person name="Alexander A."/>
            <person name="An P."/>
            <person name="Anderson E."/>
            <person name="Anderson S."/>
            <person name="Arachi H."/>
            <person name="Azer M."/>
            <person name="Bachantsang P."/>
            <person name="Barry A."/>
            <person name="Bayul T."/>
            <person name="Berlin A."/>
            <person name="Bessette D."/>
            <person name="Bloom T."/>
            <person name="Blye J."/>
            <person name="Boguslavskiy L."/>
            <person name="Bonnet C."/>
            <person name="Boukhgalter B."/>
            <person name="Bourzgui I."/>
            <person name="Brown A."/>
            <person name="Cahill P."/>
            <person name="Channer S."/>
            <person name="Cheshatsang Y."/>
            <person name="Chuda L."/>
            <person name="Citroen M."/>
            <person name="Collymore A."/>
            <person name="Cooke P."/>
            <person name="Costello M."/>
            <person name="D'Aco K."/>
            <person name="Daza R."/>
            <person name="De Haan G."/>
            <person name="DeGray S."/>
            <person name="DeMaso C."/>
            <person name="Dhargay N."/>
            <person name="Dooley K."/>
            <person name="Dooley E."/>
            <person name="Doricent M."/>
            <person name="Dorje P."/>
            <person name="Dorjee K."/>
            <person name="Dupes A."/>
            <person name="Elong R."/>
            <person name="Falk J."/>
            <person name="Farina A."/>
            <person name="Faro S."/>
            <person name="Ferguson D."/>
            <person name="Fisher S."/>
            <person name="Foley C.D."/>
            <person name="Franke A."/>
            <person name="Friedrich D."/>
            <person name="Gadbois L."/>
            <person name="Gearin G."/>
            <person name="Gearin C.R."/>
            <person name="Giannoukos G."/>
            <person name="Goode T."/>
            <person name="Graham J."/>
            <person name="Grandbois E."/>
            <person name="Grewal S."/>
            <person name="Gyaltsen K."/>
            <person name="Hafez N."/>
            <person name="Hagos B."/>
            <person name="Hall J."/>
            <person name="Henson C."/>
            <person name="Hollinger A."/>
            <person name="Honan T."/>
            <person name="Huard M.D."/>
            <person name="Hughes L."/>
            <person name="Hurhula B."/>
            <person name="Husby M.E."/>
            <person name="Kamat A."/>
            <person name="Kanga B."/>
            <person name="Kashin S."/>
            <person name="Khazanovich D."/>
            <person name="Kisner P."/>
            <person name="Lance K."/>
            <person name="Lara M."/>
            <person name="Lee W."/>
            <person name="Lennon N."/>
            <person name="Letendre F."/>
            <person name="LeVine R."/>
            <person name="Lipovsky A."/>
            <person name="Liu X."/>
            <person name="Liu J."/>
            <person name="Liu S."/>
            <person name="Lokyitsang T."/>
            <person name="Lokyitsang Y."/>
            <person name="Lubonja R."/>
            <person name="Lui A."/>
            <person name="MacDonald P."/>
            <person name="Magnisalis V."/>
            <person name="Maru K."/>
            <person name="Matthews C."/>
            <person name="McCusker W."/>
            <person name="McDonough S."/>
            <person name="Mehta T."/>
            <person name="Meldrim J."/>
            <person name="Meneus L."/>
            <person name="Mihai O."/>
            <person name="Mihalev A."/>
            <person name="Mihova T."/>
            <person name="Mittelman R."/>
            <person name="Mlenga V."/>
            <person name="Montmayeur A."/>
            <person name="Mulrain L."/>
            <person name="Navidi A."/>
            <person name="Naylor J."/>
            <person name="Negash T."/>
            <person name="Nguyen T."/>
            <person name="Nguyen N."/>
            <person name="Nicol R."/>
            <person name="Norbu C."/>
            <person name="Norbu N."/>
            <person name="Novod N."/>
            <person name="O'Neill B."/>
            <person name="Osman S."/>
            <person name="Markiewicz E."/>
            <person name="Oyono O.L."/>
            <person name="Patti C."/>
            <person name="Phunkhang P."/>
            <person name="Pierre F."/>
            <person name="Priest M."/>
            <person name="Raghuraman S."/>
            <person name="Rege F."/>
            <person name="Reyes R."/>
            <person name="Rise C."/>
            <person name="Rogov P."/>
            <person name="Ross K."/>
            <person name="Ryan E."/>
            <person name="Settipalli S."/>
            <person name="Shea T."/>
            <person name="Sherpa N."/>
            <person name="Shi L."/>
            <person name="Shih D."/>
            <person name="Sparrow T."/>
            <person name="Spaulding J."/>
            <person name="Stalker J."/>
            <person name="Stange-Thomann N."/>
            <person name="Stavropoulos S."/>
            <person name="Stone C."/>
            <person name="Strader C."/>
            <person name="Tesfaye S."/>
            <person name="Thomson T."/>
            <person name="Thoulutsang Y."/>
            <person name="Thoulutsang D."/>
            <person name="Topham K."/>
            <person name="Topping I."/>
            <person name="Tsamla T."/>
            <person name="Vassiliev H."/>
            <person name="Vo A."/>
            <person name="Wangchuk T."/>
            <person name="Wangdi T."/>
            <person name="Weiand M."/>
            <person name="Wilkinson J."/>
            <person name="Wilson A."/>
            <person name="Yadav S."/>
            <person name="Young G."/>
            <person name="Yu Q."/>
            <person name="Zembek L."/>
            <person name="Zhong D."/>
            <person name="Zimmer A."/>
            <person name="Zwirko Z."/>
            <person name="Jaffe D.B."/>
            <person name="Alvarez P."/>
            <person name="Brockman W."/>
            <person name="Butler J."/>
            <person name="Chin C."/>
            <person name="Gnerre S."/>
            <person name="Grabherr M."/>
            <person name="Kleber M."/>
            <person name="Mauceli E."/>
            <person name="MacCallum I."/>
        </authorList>
    </citation>
    <scope>NUCLEOTIDE SEQUENCE [LARGE SCALE GENOMIC DNA]</scope>
    <source>
        <strain evidence="20">Tucson 14024-0371.13</strain>
    </source>
</reference>
<dbReference type="OMA" id="RDIVICT"/>
<evidence type="ECO:0000259" key="16">
    <source>
        <dbReference type="PROSITE" id="PS50280"/>
    </source>
</evidence>
<name>B3MXH4_DROAN</name>
<dbReference type="OrthoDB" id="308383at2759"/>
<keyword evidence="9" id="KW-0862">Zinc</keyword>
<evidence type="ECO:0000256" key="4">
    <source>
        <dbReference type="ARBA" id="ARBA00022679"/>
    </source>
</evidence>
<dbReference type="HOGENOM" id="CLU_228292_0_0_1"/>
<dbReference type="Gene3D" id="3.30.40.10">
    <property type="entry name" value="Zinc/RING finger domain, C3HC4 (zinc finger)"/>
    <property type="match status" value="1"/>
</dbReference>
<dbReference type="PhylomeDB" id="B3MXH4"/>
<dbReference type="SMART" id="SM00541">
    <property type="entry name" value="FYRN"/>
    <property type="match status" value="1"/>
</dbReference>
<dbReference type="GO" id="GO:0045944">
    <property type="term" value="P:positive regulation of transcription by RNA polymerase II"/>
    <property type="evidence" value="ECO:0007669"/>
    <property type="project" value="EnsemblMetazoa"/>
</dbReference>
<evidence type="ECO:0000256" key="12">
    <source>
        <dbReference type="ARBA" id="ARBA00023159"/>
    </source>
</evidence>
<dbReference type="eggNOG" id="KOG4443">
    <property type="taxonomic scope" value="Eukaryota"/>
</dbReference>
<dbReference type="GO" id="GO:0035075">
    <property type="term" value="P:response to ecdysone"/>
    <property type="evidence" value="ECO:0007669"/>
    <property type="project" value="EnsemblMetazoa"/>
</dbReference>
<dbReference type="Gene3D" id="2.170.270.10">
    <property type="entry name" value="SET domain"/>
    <property type="match status" value="1"/>
</dbReference>
<dbReference type="GO" id="GO:0005102">
    <property type="term" value="F:signaling receptor binding"/>
    <property type="evidence" value="ECO:0007669"/>
    <property type="project" value="EnsemblMetazoa"/>
</dbReference>
<keyword evidence="8" id="KW-0863">Zinc-finger</keyword>
<feature type="region of interest" description="Disordered" evidence="15">
    <location>
        <begin position="934"/>
        <end position="1005"/>
    </location>
</feature>
<protein>
    <submittedName>
        <fullName evidence="19">Uncharacterized protein, isoform A</fullName>
        <ecNumber evidence="19">2.1.1.43</ecNumber>
    </submittedName>
</protein>
<evidence type="ECO:0000256" key="14">
    <source>
        <dbReference type="ARBA" id="ARBA00023242"/>
    </source>
</evidence>
<dbReference type="PROSITE" id="PS50280">
    <property type="entry name" value="SET"/>
    <property type="match status" value="1"/>
</dbReference>
<keyword evidence="3 19" id="KW-0489">Methyltransferase</keyword>
<feature type="region of interest" description="Disordered" evidence="15">
    <location>
        <begin position="1080"/>
        <end position="1114"/>
    </location>
</feature>
<feature type="compositionally biased region" description="Basic residues" evidence="15">
    <location>
        <begin position="1311"/>
        <end position="1323"/>
    </location>
</feature>
<keyword evidence="11" id="KW-0805">Transcription regulation</keyword>
<keyword evidence="13" id="KW-0804">Transcription</keyword>
<feature type="domain" description="Post-SET" evidence="17">
    <location>
        <begin position="2474"/>
        <end position="2490"/>
    </location>
</feature>
<dbReference type="Gene3D" id="3.30.160.360">
    <property type="match status" value="1"/>
</dbReference>
<feature type="region of interest" description="Disordered" evidence="15">
    <location>
        <begin position="876"/>
        <end position="921"/>
    </location>
</feature>
<dbReference type="GO" id="GO:0120142">
    <property type="term" value="P:positive regulation of ecdysone receptor signaling pathway"/>
    <property type="evidence" value="ECO:0007669"/>
    <property type="project" value="EnsemblMetazoa"/>
</dbReference>
<dbReference type="FunCoup" id="B3MXH4">
    <property type="interactions" value="291"/>
</dbReference>
<dbReference type="InterPro" id="IPR034732">
    <property type="entry name" value="EPHD"/>
</dbReference>
<evidence type="ECO:0000256" key="7">
    <source>
        <dbReference type="ARBA" id="ARBA00022737"/>
    </source>
</evidence>
<dbReference type="InterPro" id="IPR013083">
    <property type="entry name" value="Znf_RING/FYVE/PHD"/>
</dbReference>
<feature type="compositionally biased region" description="Gly residues" evidence="15">
    <location>
        <begin position="1452"/>
        <end position="1471"/>
    </location>
</feature>
<sequence>MNISKVTTSLGGAEKAKPATSATAVVVAAGSGSATVGGSGATAGGGAGAGAAPIFNAVSIQKRSSAEDTAEDSTAARKKQKTTELIIAKSATTSNPTQQLLYQLKPKNASDQADNQQQEDATVWTSGDQQQIILCNFGEMSAIKSQDESEKQTFSFTKKEAGSSSSSSSSTASILSLEPSGSGQDPGDSQPVGKTEDLDFVLMPAASADNSTASVSSGGGSSSGIASTIILNANNGGTTTTTGVAGTTTTILTQKAGQANFNIFNATTATGSQTPTTTILNRMNLQSKMKTTQLVVNAKKLSEVTQTTAKVSIGNKTISVPLLKPLMSASGVATAGGATIVESKQLLQAAGGQVTANAVVSAAGVAAGQQVHAHGHPQARQHHNFTNLIKRGPKNPATIVSFSGLQIKPATTKIVAAKVVSKKMSLQLQQQQLQQQHTQQQLQVTSGASLAPATGSIVTITTTNPSQTYAMVQDAAAGAGAGTNSSSMAEDESPAPRKITYNTENIHKILNKSKNQDQTEPEFANINSVVIKPLDKTTLNCPTSFNIFKQQQQAVTVAAAAAQQGNQNQTPATSSAASDLSSASTVSVSAVCINSPVMGSRPIISFTNNKNISLVLSKTTMAQQKPKMITTTTMATMHQALNQDSANDKGTVAVAVGGGGAASAPPMQLKLTPTKLSVSLTASQPSGVGGQEAKLEEIVAGEPKVKLLVKQEVPVAVVKSREATTPTAQDTEPESTPEKQRLNASTTLTPISQVPGPPVGVGSTSAPQASTSNPSTPNSNPATPQNTHNSQRPGADESNNALLKQLLQNTSNSHSLNQINITSAHVANSGTNPPMSAHVANAAGSAPLSARKVNNVRAPCLGPAPSSLEAQLARPVKPPLPTATPGSSTTSGSGTTASANSSSSSSAPVATSTSTTTVAGAGSSSVSVAGTVVAPVPATTPGPSATTVGEAKMEQKPEAPVVVNQNQVPPPPPPPQQQQQHLPVQPPVQPAQASQPVQPPAHPVTKQTVQIVSKETSFISGPPKSVQEANPKPTELLPPPPYELATAPVSNVTISISTKQPAAKELQMKPKAVAMSLPMEQGDESLPEQADQPPNQEHGATPAPPGAPATAAAATVPWSNSNHLEAGVGATKIPFKPGEAQKRKLPMHPQLEEKQLQVQLQQLVDPGQVTPGTPTPDKVHLISSVLTGYVKKPGTGGETTIQAVPSQSQGQVQMQAQMQAAMQGQLQGQIPGQLAGQMPNQIQGQIPAQMQIQVQQQQHHQQQQQQHPQQQVHQQHQVLQVGQVPGQVAMGQVGGGVPSAMPVETKAVDQRKRRKREVQKPRRTNLNAAQTAAGVLKDMTGTLPAGAMVQLTGMPPGTHYIQGGSNSVISNAGSGGVTPGGVGSAASASPMMKKRVRKLSKVEEDHDAFTEKLLTHIRQMQPLQVLEPHLNRNFHFLMGSNETASTPPAGSSGSGGGAAAGSSAGSGGGKVKGSTLNARGWPLGRHLEGLEDCDSATLGRYGRVRIPGIPSLYDSDRFGGSGGLVGGSAATRSPSPSLSPGGSDKNSLPLSSIQNDFYDQEFSTHIERNPRERLLRHIGAVRDCNLETVELVESDSVAAWAALPRVTRYPGLVLLNGNSRCHGRMSPVAQPEDPITMRVPVSPLIRSCGEELRKSQQLELGTGSNNNNNNNYQQKNQNVILSLPASSGSSDNIAGVLRDLANLLHLAPSLTCKILDGDKVQVGSEKLLLEADQEDNKDDFKRPLNISHGHLRKILNGRRKLCRSCGNVVHASGLRVPRHSLPALEEQLPRLAQLMAMLPKKPIPAPFVYFCDRSCFAHFKWSAGKESQAEAASLLLQPAGGACASSTSSSASVSATASASESPSPALAETVVKQEPEDESEMKHPGIPGTPIQRKCIVKCFSADCFGRDTAPTLDFDETGRVAGTGTGAANNTVWETDAGSQQLEDTRQCVFCNQRGDGQADGPSRLLNFDVDKWVHLNCALWSNGVYETVSGALMNFQTALQAGLNQTCSACHQLGATIKCFKSRCNSLYHLPCAIREECVFYKNKSVHCSAHGHPHGIGIGGAGGGGAGNSSGGGGGGLASGAGSENELSSLVVHRRVFVDRDENRQVATVMHYSELSNLLRVGNMTFLNVGQLLPHQLEAFHTPHYIYPIGYKVSRYYWCVRQPNRRCRYICSIAEAGCKPEFRILVQDAGDKEPEREFRDSSPTAVWQQILQPITRLRKVHKWLQLFPQHISGEDLFGLTEPAIVRILESLPGIETLTDYRFKYGRNPLLEFPLAINPSGAARTEPKQRQLLVWRKPHTQRTAGSCSTQRMANSAAIAGEVACPYSKQFVHSKSSQYKKMKQEWRNNVYLARSKIQGLGLYAARDIEKHTMIIEYIGEVIRTEVSEIREKQYESKNRGIYMFRLDEDRVVDATLSGGLARYINHSCNPNCVTEIVEVDRDVRIIIFAKRKIYRGEELSYDYKFDIEDDAHKIPCACGAPNCRKWMN</sequence>
<feature type="region of interest" description="Disordered" evidence="15">
    <location>
        <begin position="1439"/>
        <end position="1473"/>
    </location>
</feature>
<dbReference type="FunFam" id="3.30.160.360:FF:000001">
    <property type="entry name" value="Histone-lysine N-methyltransferase"/>
    <property type="match status" value="1"/>
</dbReference>
<dbReference type="PROSITE" id="PS51543">
    <property type="entry name" value="FYRC"/>
    <property type="match status" value="1"/>
</dbReference>
<proteinExistence type="predicted"/>
<feature type="compositionally biased region" description="Polar residues" evidence="15">
    <location>
        <begin position="788"/>
        <end position="797"/>
    </location>
</feature>
<dbReference type="EC" id="2.1.1.43" evidence="19"/>
<feature type="region of interest" description="Disordered" evidence="15">
    <location>
        <begin position="720"/>
        <end position="797"/>
    </location>
</feature>
<dbReference type="GO" id="GO:0003713">
    <property type="term" value="F:transcription coactivator activity"/>
    <property type="evidence" value="ECO:0007669"/>
    <property type="project" value="EnsemblMetazoa"/>
</dbReference>
<gene>
    <name evidence="19" type="primary">Dana\GF19475</name>
    <name evidence="19" type="synonym">dana_GLEANR_21516</name>
    <name evidence="19" type="ORF">GF19475</name>
</gene>
<feature type="compositionally biased region" description="Low complexity" evidence="15">
    <location>
        <begin position="934"/>
        <end position="949"/>
    </location>
</feature>
<dbReference type="Pfam" id="PF00856">
    <property type="entry name" value="SET"/>
    <property type="match status" value="1"/>
</dbReference>
<dbReference type="InterPro" id="IPR003616">
    <property type="entry name" value="Post-SET_dom"/>
</dbReference>
<dbReference type="KEGG" id="dan:6502232"/>
<feature type="compositionally biased region" description="Polar residues" evidence="15">
    <location>
        <begin position="742"/>
        <end position="752"/>
    </location>
</feature>
<feature type="domain" description="SET" evidence="16">
    <location>
        <begin position="2350"/>
        <end position="2466"/>
    </location>
</feature>
<evidence type="ECO:0000256" key="9">
    <source>
        <dbReference type="ARBA" id="ARBA00022833"/>
    </source>
</evidence>
<keyword evidence="12" id="KW-0010">Activator</keyword>
<feature type="compositionally biased region" description="Low complexity" evidence="15">
    <location>
        <begin position="1854"/>
        <end position="1869"/>
    </location>
</feature>
<dbReference type="Pfam" id="PF05964">
    <property type="entry name" value="FYRN"/>
    <property type="match status" value="1"/>
</dbReference>
<dbReference type="GO" id="GO:0140946">
    <property type="term" value="F:histone H3K4 dimethyltransferase activity"/>
    <property type="evidence" value="ECO:0007669"/>
    <property type="project" value="EnsemblMetazoa"/>
</dbReference>
<evidence type="ECO:0000256" key="1">
    <source>
        <dbReference type="ARBA" id="ARBA00004123"/>
    </source>
</evidence>
<keyword evidence="10" id="KW-0156">Chromatin regulator</keyword>
<keyword evidence="14" id="KW-0539">Nucleus</keyword>
<dbReference type="SMART" id="SM00542">
    <property type="entry name" value="FYRC"/>
    <property type="match status" value="1"/>
</dbReference>
<keyword evidence="4 19" id="KW-0808">Transferase</keyword>
<dbReference type="PROSITE" id="PS51805">
    <property type="entry name" value="EPHD"/>
    <property type="match status" value="1"/>
</dbReference>
<evidence type="ECO:0000259" key="18">
    <source>
        <dbReference type="PROSITE" id="PS51805"/>
    </source>
</evidence>
<dbReference type="GeneID" id="6502232"/>
<dbReference type="PANTHER" id="PTHR45888:SF6">
    <property type="entry name" value="HL01030P-RELATED"/>
    <property type="match status" value="1"/>
</dbReference>
<feature type="compositionally biased region" description="Polar residues" evidence="15">
    <location>
        <begin position="171"/>
        <end position="183"/>
    </location>
</feature>
<dbReference type="GO" id="GO:0008270">
    <property type="term" value="F:zinc ion binding"/>
    <property type="evidence" value="ECO:0007669"/>
    <property type="project" value="UniProtKB-KW"/>
</dbReference>
<feature type="region of interest" description="Disordered" evidence="15">
    <location>
        <begin position="1524"/>
        <end position="1550"/>
    </location>
</feature>
<dbReference type="PROSITE" id="PS50868">
    <property type="entry name" value="POST_SET"/>
    <property type="match status" value="1"/>
</dbReference>
<dbReference type="SUPFAM" id="SSF82199">
    <property type="entry name" value="SET domain"/>
    <property type="match status" value="1"/>
</dbReference>
<dbReference type="GO" id="GO:0140945">
    <property type="term" value="F:histone H3K4 monomethyltransferase activity"/>
    <property type="evidence" value="ECO:0007669"/>
    <property type="project" value="EnsemblMetazoa"/>
</dbReference>
<dbReference type="CDD" id="cd19171">
    <property type="entry name" value="SET_KMT2C_2D"/>
    <property type="match status" value="1"/>
</dbReference>
<keyword evidence="20" id="KW-1185">Reference proteome</keyword>
<dbReference type="Pfam" id="PF05965">
    <property type="entry name" value="FYRC"/>
    <property type="match status" value="1"/>
</dbReference>
<dbReference type="Proteomes" id="UP000007801">
    <property type="component" value="Unassembled WGS sequence"/>
</dbReference>